<keyword evidence="3" id="KW-1185">Reference proteome</keyword>
<sequence>MTASSTPAAPPHLSTGASSFVPRLDLTSGRIVGFLAVLPERRPGRGAGEEEPFQDRIDREIGDVLDAARAAGTSSATVHLPVAADAVAWAPHRLRAVRPAMLHGAGRGAGVSLLLSPRARSASTAALEQGIGQARRDGFGIALPASGFAPPEIVRLAPDELVLDPACLAGVAAGDPCALATLEATTTLARAGVAVLVADGVRDEGLLRELRRRGAQVGSGPILAADQSSALPAQATLAPGLSSRLRATEPEVEVVDAVAGGPDREVTLGDVARTATVVPDTATGDDVRNALADDQDCAGVVLIDGQGRPTGYVDRNRFLLTIASPYGRAVFAHRTAARLADEPTLRPTTTRVRDAVRERLDGDPGRRYDDTVLTEPDGRTVRVARFADLVRALDPAGTPDSVPAARPTTAVAESRPSPSSSPSPSPSPSAAGRRGRHRLVGLSPRPAGIAAG</sequence>
<feature type="compositionally biased region" description="Basic and acidic residues" evidence="1">
    <location>
        <begin position="351"/>
        <end position="373"/>
    </location>
</feature>
<evidence type="ECO:0000313" key="3">
    <source>
        <dbReference type="Proteomes" id="UP001199469"/>
    </source>
</evidence>
<gene>
    <name evidence="2" type="ORF">LQ327_23215</name>
</gene>
<proteinExistence type="predicted"/>
<evidence type="ECO:0000256" key="1">
    <source>
        <dbReference type="SAM" id="MobiDB-lite"/>
    </source>
</evidence>
<dbReference type="EMBL" id="JAJNDB010000005">
    <property type="protein sequence ID" value="MCD2196289.1"/>
    <property type="molecule type" value="Genomic_DNA"/>
</dbReference>
<organism evidence="2 3">
    <name type="scientific">Actinomycetospora endophytica</name>
    <dbReference type="NCBI Taxonomy" id="2291215"/>
    <lineage>
        <taxon>Bacteria</taxon>
        <taxon>Bacillati</taxon>
        <taxon>Actinomycetota</taxon>
        <taxon>Actinomycetes</taxon>
        <taxon>Pseudonocardiales</taxon>
        <taxon>Pseudonocardiaceae</taxon>
        <taxon>Actinomycetospora</taxon>
    </lineage>
</organism>
<accession>A0ABS8PDD2</accession>
<evidence type="ECO:0000313" key="2">
    <source>
        <dbReference type="EMBL" id="MCD2196289.1"/>
    </source>
</evidence>
<dbReference type="Proteomes" id="UP001199469">
    <property type="component" value="Unassembled WGS sequence"/>
</dbReference>
<name>A0ABS8PDD2_9PSEU</name>
<reference evidence="2 3" key="1">
    <citation type="submission" date="2021-11" db="EMBL/GenBank/DDBJ databases">
        <title>Draft genome sequence of Actinomycetospora sp. SF1 isolated from the rhizosphere soil.</title>
        <authorList>
            <person name="Duangmal K."/>
            <person name="Chantavorakit T."/>
        </authorList>
    </citation>
    <scope>NUCLEOTIDE SEQUENCE [LARGE SCALE GENOMIC DNA]</scope>
    <source>
        <strain evidence="2 3">TBRC 5722</strain>
    </source>
</reference>
<protein>
    <submittedName>
        <fullName evidence="2">Uncharacterized protein</fullName>
    </submittedName>
</protein>
<comment type="caution">
    <text evidence="2">The sequence shown here is derived from an EMBL/GenBank/DDBJ whole genome shotgun (WGS) entry which is preliminary data.</text>
</comment>
<feature type="region of interest" description="Disordered" evidence="1">
    <location>
        <begin position="394"/>
        <end position="452"/>
    </location>
</feature>
<dbReference type="RefSeq" id="WP_230738141.1">
    <property type="nucleotide sequence ID" value="NZ_JAJNDB010000005.1"/>
</dbReference>
<feature type="region of interest" description="Disordered" evidence="1">
    <location>
        <begin position="345"/>
        <end position="373"/>
    </location>
</feature>